<proteinExistence type="predicted"/>
<name>A0A4Y2QFM9_ARAVE</name>
<gene>
    <name evidence="1" type="ORF">AVEN_65910_1</name>
</gene>
<dbReference type="AlphaFoldDB" id="A0A4Y2QFM9"/>
<comment type="caution">
    <text evidence="1">The sequence shown here is derived from an EMBL/GenBank/DDBJ whole genome shotgun (WGS) entry which is preliminary data.</text>
</comment>
<dbReference type="EMBL" id="BGPR01013785">
    <property type="protein sequence ID" value="GBN62212.1"/>
    <property type="molecule type" value="Genomic_DNA"/>
</dbReference>
<sequence length="85" mass="9542">MSALGILRLLPAPLSKRDSSRGFCFCDSSLSFPHSRLSASMAQHSKWISNEIENQNFSTTTLHFSSDTCIDDRIRNGRPNLRDVV</sequence>
<reference evidence="1 2" key="1">
    <citation type="journal article" date="2019" name="Sci. Rep.">
        <title>Orb-weaving spider Araneus ventricosus genome elucidates the spidroin gene catalogue.</title>
        <authorList>
            <person name="Kono N."/>
            <person name="Nakamura H."/>
            <person name="Ohtoshi R."/>
            <person name="Moran D.A.P."/>
            <person name="Shinohara A."/>
            <person name="Yoshida Y."/>
            <person name="Fujiwara M."/>
            <person name="Mori M."/>
            <person name="Tomita M."/>
            <person name="Arakawa K."/>
        </authorList>
    </citation>
    <scope>NUCLEOTIDE SEQUENCE [LARGE SCALE GENOMIC DNA]</scope>
</reference>
<accession>A0A4Y2QFM9</accession>
<dbReference type="Proteomes" id="UP000499080">
    <property type="component" value="Unassembled WGS sequence"/>
</dbReference>
<organism evidence="1 2">
    <name type="scientific">Araneus ventricosus</name>
    <name type="common">Orbweaver spider</name>
    <name type="synonym">Epeira ventricosa</name>
    <dbReference type="NCBI Taxonomy" id="182803"/>
    <lineage>
        <taxon>Eukaryota</taxon>
        <taxon>Metazoa</taxon>
        <taxon>Ecdysozoa</taxon>
        <taxon>Arthropoda</taxon>
        <taxon>Chelicerata</taxon>
        <taxon>Arachnida</taxon>
        <taxon>Araneae</taxon>
        <taxon>Araneomorphae</taxon>
        <taxon>Entelegynae</taxon>
        <taxon>Araneoidea</taxon>
        <taxon>Araneidae</taxon>
        <taxon>Araneus</taxon>
    </lineage>
</organism>
<protein>
    <submittedName>
        <fullName evidence="1">Uncharacterized protein</fullName>
    </submittedName>
</protein>
<evidence type="ECO:0000313" key="2">
    <source>
        <dbReference type="Proteomes" id="UP000499080"/>
    </source>
</evidence>
<keyword evidence="2" id="KW-1185">Reference proteome</keyword>
<evidence type="ECO:0000313" key="1">
    <source>
        <dbReference type="EMBL" id="GBN62212.1"/>
    </source>
</evidence>